<keyword evidence="1" id="KW-0732">Signal</keyword>
<dbReference type="PROSITE" id="PS51257">
    <property type="entry name" value="PROKAR_LIPOPROTEIN"/>
    <property type="match status" value="1"/>
</dbReference>
<evidence type="ECO:0008006" key="4">
    <source>
        <dbReference type="Google" id="ProtNLM"/>
    </source>
</evidence>
<comment type="caution">
    <text evidence="2">The sequence shown here is derived from an EMBL/GenBank/DDBJ whole genome shotgun (WGS) entry which is preliminary data.</text>
</comment>
<keyword evidence="3" id="KW-1185">Reference proteome</keyword>
<organism evidence="2 3">
    <name type="scientific">Parenemella sanctibonifatiensis</name>
    <dbReference type="NCBI Taxonomy" id="2016505"/>
    <lineage>
        <taxon>Bacteria</taxon>
        <taxon>Bacillati</taxon>
        <taxon>Actinomycetota</taxon>
        <taxon>Actinomycetes</taxon>
        <taxon>Propionibacteriales</taxon>
        <taxon>Propionibacteriaceae</taxon>
        <taxon>Parenemella</taxon>
    </lineage>
</organism>
<name>A0A255EFL6_9ACTN</name>
<evidence type="ECO:0000313" key="3">
    <source>
        <dbReference type="Proteomes" id="UP000216300"/>
    </source>
</evidence>
<dbReference type="Proteomes" id="UP000216300">
    <property type="component" value="Unassembled WGS sequence"/>
</dbReference>
<feature type="chain" id="PRO_5013078290" description="Lipoprotein" evidence="1">
    <location>
        <begin position="30"/>
        <end position="134"/>
    </location>
</feature>
<sequence>MKGIRVAAAVALAGLALTGCSTGDSSAHASCNGSARNLRPAVNSFIEDLSSTQSHGWTTEDCGSRGGYAYLGFTFEGTPDQLGEELTGLGCSVGDGDPVIYECSKGRVDFSVTTVPSAGDEDSTEGRAFMTATR</sequence>
<dbReference type="EMBL" id="NMVJ01000007">
    <property type="protein sequence ID" value="OYN90328.1"/>
    <property type="molecule type" value="Genomic_DNA"/>
</dbReference>
<gene>
    <name evidence="2" type="ORF">CGZ91_09220</name>
</gene>
<protein>
    <recommendedName>
        <fullName evidence="4">Lipoprotein</fullName>
    </recommendedName>
</protein>
<accession>A0A255EFL6</accession>
<dbReference type="AlphaFoldDB" id="A0A255EFL6"/>
<evidence type="ECO:0000256" key="1">
    <source>
        <dbReference type="SAM" id="SignalP"/>
    </source>
</evidence>
<proteinExistence type="predicted"/>
<feature type="signal peptide" evidence="1">
    <location>
        <begin position="1"/>
        <end position="29"/>
    </location>
</feature>
<evidence type="ECO:0000313" key="2">
    <source>
        <dbReference type="EMBL" id="OYN90328.1"/>
    </source>
</evidence>
<reference evidence="2 3" key="1">
    <citation type="submission" date="2017-07" db="EMBL/GenBank/DDBJ databases">
        <title>Draft whole genome sequences of clinical Proprionibacteriaceae strains.</title>
        <authorList>
            <person name="Bernier A.-M."/>
            <person name="Bernard K."/>
            <person name="Domingo M.-C."/>
        </authorList>
    </citation>
    <scope>NUCLEOTIDE SEQUENCE [LARGE SCALE GENOMIC DNA]</scope>
    <source>
        <strain evidence="2 3">NML 150081</strain>
    </source>
</reference>